<evidence type="ECO:0000313" key="2">
    <source>
        <dbReference type="Proteomes" id="UP000192257"/>
    </source>
</evidence>
<dbReference type="OrthoDB" id="10476209at2759"/>
<dbReference type="GeneID" id="39991294"/>
<evidence type="ECO:0000313" key="1">
    <source>
        <dbReference type="EMBL" id="ORC82349.1"/>
    </source>
</evidence>
<protein>
    <submittedName>
        <fullName evidence="1">Tbingi protein</fullName>
    </submittedName>
</protein>
<reference evidence="1 2" key="1">
    <citation type="submission" date="2017-03" db="EMBL/GenBank/DDBJ databases">
        <title>An alternative strategy for trypanosome survival in the mammalian bloodstream revealed through genome and transcriptome analysis of the ubiquitous bovine parasite Trypanosoma (Megatrypanum) theileri.</title>
        <authorList>
            <person name="Kelly S."/>
            <person name="Ivens A."/>
            <person name="Mott A."/>
            <person name="O'Neill E."/>
            <person name="Emms D."/>
            <person name="Macleod O."/>
            <person name="Voorheis P."/>
            <person name="Matthews J."/>
            <person name="Matthews K."/>
            <person name="Carrington M."/>
        </authorList>
    </citation>
    <scope>NUCLEOTIDE SEQUENCE [LARGE SCALE GENOMIC DNA]</scope>
    <source>
        <strain evidence="1">Edinburgh</strain>
    </source>
</reference>
<name>A0A1X0NEQ2_9TRYP</name>
<dbReference type="VEuPathDB" id="TriTrypDB:TM35_000931070"/>
<keyword evidence="2" id="KW-1185">Reference proteome</keyword>
<proteinExistence type="predicted"/>
<accession>A0A1X0NEQ2</accession>
<gene>
    <name evidence="1" type="ORF">TM35_000931070</name>
</gene>
<sequence>MGLGIVENSCFPYFIAGKDGFERYSARITLPRSPRDMVWPFNRTFYSVARGAMDNEFHQCTIQNNKNKRPSGISLPLMRSSMCMSKSGLTLHRMSRHGYQPTRAHTSQRDECEETALHLLSCPALHPLRVQFAIVDDVPLMKLCFSKRLAQFFIAVERNFIIPQFSQPRETLCSLLPIPL</sequence>
<comment type="caution">
    <text evidence="1">The sequence shown here is derived from an EMBL/GenBank/DDBJ whole genome shotgun (WGS) entry which is preliminary data.</text>
</comment>
<dbReference type="EMBL" id="NBCO01000093">
    <property type="protein sequence ID" value="ORC82349.1"/>
    <property type="molecule type" value="Genomic_DNA"/>
</dbReference>
<organism evidence="1 2">
    <name type="scientific">Trypanosoma theileri</name>
    <dbReference type="NCBI Taxonomy" id="67003"/>
    <lineage>
        <taxon>Eukaryota</taxon>
        <taxon>Discoba</taxon>
        <taxon>Euglenozoa</taxon>
        <taxon>Kinetoplastea</taxon>
        <taxon>Metakinetoplastina</taxon>
        <taxon>Trypanosomatida</taxon>
        <taxon>Trypanosomatidae</taxon>
        <taxon>Trypanosoma</taxon>
    </lineage>
</organism>
<dbReference type="Proteomes" id="UP000192257">
    <property type="component" value="Unassembled WGS sequence"/>
</dbReference>
<dbReference type="AlphaFoldDB" id="A0A1X0NEQ2"/>
<dbReference type="RefSeq" id="XP_028877193.1">
    <property type="nucleotide sequence ID" value="XM_029031514.1"/>
</dbReference>